<feature type="transmembrane region" description="Helical" evidence="6">
    <location>
        <begin position="202"/>
        <end position="220"/>
    </location>
</feature>
<evidence type="ECO:0000313" key="9">
    <source>
        <dbReference type="Proteomes" id="UP000192505"/>
    </source>
</evidence>
<keyword evidence="3 6" id="KW-0812">Transmembrane</keyword>
<dbReference type="EMBL" id="MTEI01000008">
    <property type="protein sequence ID" value="OQW87524.1"/>
    <property type="molecule type" value="Genomic_DNA"/>
</dbReference>
<evidence type="ECO:0000256" key="2">
    <source>
        <dbReference type="ARBA" id="ARBA00022475"/>
    </source>
</evidence>
<keyword evidence="4 6" id="KW-1133">Transmembrane helix</keyword>
<evidence type="ECO:0000256" key="5">
    <source>
        <dbReference type="ARBA" id="ARBA00023136"/>
    </source>
</evidence>
<dbReference type="Proteomes" id="UP000192505">
    <property type="component" value="Unassembled WGS sequence"/>
</dbReference>
<evidence type="ECO:0000256" key="1">
    <source>
        <dbReference type="ARBA" id="ARBA00004651"/>
    </source>
</evidence>
<dbReference type="InterPro" id="IPR051542">
    <property type="entry name" value="Hydrogenase_cytochrome"/>
</dbReference>
<dbReference type="Gene3D" id="1.20.950.20">
    <property type="entry name" value="Transmembrane di-heme cytochromes, Chain C"/>
    <property type="match status" value="1"/>
</dbReference>
<proteinExistence type="predicted"/>
<dbReference type="InterPro" id="IPR016174">
    <property type="entry name" value="Di-haem_cyt_TM"/>
</dbReference>
<feature type="transmembrane region" description="Helical" evidence="6">
    <location>
        <begin position="14"/>
        <end position="33"/>
    </location>
</feature>
<feature type="domain" description="Cytochrome b561 bacterial/Ni-hydrogenase" evidence="7">
    <location>
        <begin position="7"/>
        <end position="181"/>
    </location>
</feature>
<dbReference type="SUPFAM" id="SSF81342">
    <property type="entry name" value="Transmembrane di-heme cytochromes"/>
    <property type="match status" value="1"/>
</dbReference>
<feature type="transmembrane region" description="Helical" evidence="6">
    <location>
        <begin position="39"/>
        <end position="60"/>
    </location>
</feature>
<gene>
    <name evidence="8" type="ORF">BWK72_13415</name>
</gene>
<accession>A0A1W9KSX8</accession>
<evidence type="ECO:0000313" key="8">
    <source>
        <dbReference type="EMBL" id="OQW87524.1"/>
    </source>
</evidence>
<feature type="transmembrane region" description="Helical" evidence="6">
    <location>
        <begin position="96"/>
        <end position="117"/>
    </location>
</feature>
<dbReference type="GO" id="GO:0009055">
    <property type="term" value="F:electron transfer activity"/>
    <property type="evidence" value="ECO:0007669"/>
    <property type="project" value="InterPro"/>
</dbReference>
<dbReference type="InterPro" id="IPR011577">
    <property type="entry name" value="Cyt_b561_bac/Ni-Hgenase"/>
</dbReference>
<dbReference type="AlphaFoldDB" id="A0A1W9KSX8"/>
<dbReference type="PANTHER" id="PTHR30485:SF2">
    <property type="entry name" value="BLL0597 PROTEIN"/>
    <property type="match status" value="1"/>
</dbReference>
<evidence type="ECO:0000256" key="4">
    <source>
        <dbReference type="ARBA" id="ARBA00022989"/>
    </source>
</evidence>
<dbReference type="GO" id="GO:0022904">
    <property type="term" value="P:respiratory electron transport chain"/>
    <property type="evidence" value="ECO:0007669"/>
    <property type="project" value="InterPro"/>
</dbReference>
<feature type="transmembrane region" description="Helical" evidence="6">
    <location>
        <begin position="147"/>
        <end position="168"/>
    </location>
</feature>
<comment type="caution">
    <text evidence="8">The sequence shown here is derived from an EMBL/GenBank/DDBJ whole genome shotgun (WGS) entry which is preliminary data.</text>
</comment>
<dbReference type="Pfam" id="PF01292">
    <property type="entry name" value="Ni_hydr_CYTB"/>
    <property type="match status" value="1"/>
</dbReference>
<sequence length="221" mass="24559">MLYKVRVWDAPTRWFHWLLTLGVVALVVTARLGGSAMEWHFRLGYAVLALLMFRLAWGLVGGHWSRFRSFLYHPRQVLRYLQGHTETPHRVGHNPVGALSVFALLGVLVLQTITGLFSDDEISATGPLTPFVSSDWVATATFYHKDIGQYILMALVALHVTAIVAYWLKKRENLVTPMITGDKTLDFAAPASSDRAADRVKAIVVLGVCAGLIYGALQWLA</sequence>
<dbReference type="PANTHER" id="PTHR30485">
    <property type="entry name" value="NI/FE-HYDROGENASE 1 B-TYPE CYTOCHROME SUBUNIT"/>
    <property type="match status" value="1"/>
</dbReference>
<keyword evidence="5 6" id="KW-0472">Membrane</keyword>
<organism evidence="8 9">
    <name type="scientific">Rhodoferax ferrireducens</name>
    <dbReference type="NCBI Taxonomy" id="192843"/>
    <lineage>
        <taxon>Bacteria</taxon>
        <taxon>Pseudomonadati</taxon>
        <taxon>Pseudomonadota</taxon>
        <taxon>Betaproteobacteria</taxon>
        <taxon>Burkholderiales</taxon>
        <taxon>Comamonadaceae</taxon>
        <taxon>Rhodoferax</taxon>
    </lineage>
</organism>
<reference evidence="8 9" key="1">
    <citation type="submission" date="2017-01" db="EMBL/GenBank/DDBJ databases">
        <title>Novel large sulfur bacteria in the metagenomes of groundwater-fed chemosynthetic microbial mats in the Lake Huron basin.</title>
        <authorList>
            <person name="Sharrar A.M."/>
            <person name="Flood B.E."/>
            <person name="Bailey J.V."/>
            <person name="Jones D.S."/>
            <person name="Biddanda B."/>
            <person name="Ruberg S.A."/>
            <person name="Marcus D.N."/>
            <person name="Dick G.J."/>
        </authorList>
    </citation>
    <scope>NUCLEOTIDE SEQUENCE [LARGE SCALE GENOMIC DNA]</scope>
    <source>
        <strain evidence="8">A7</strain>
    </source>
</reference>
<keyword evidence="2" id="KW-1003">Cell membrane</keyword>
<protein>
    <submittedName>
        <fullName evidence="8">Cytochrome B</fullName>
    </submittedName>
</protein>
<dbReference type="GO" id="GO:0020037">
    <property type="term" value="F:heme binding"/>
    <property type="evidence" value="ECO:0007669"/>
    <property type="project" value="TreeGrafter"/>
</dbReference>
<dbReference type="GO" id="GO:0005886">
    <property type="term" value="C:plasma membrane"/>
    <property type="evidence" value="ECO:0007669"/>
    <property type="project" value="UniProtKB-SubCell"/>
</dbReference>
<evidence type="ECO:0000256" key="3">
    <source>
        <dbReference type="ARBA" id="ARBA00022692"/>
    </source>
</evidence>
<comment type="subcellular location">
    <subcellularLocation>
        <location evidence="1">Cell membrane</location>
        <topology evidence="1">Multi-pass membrane protein</topology>
    </subcellularLocation>
</comment>
<evidence type="ECO:0000256" key="6">
    <source>
        <dbReference type="SAM" id="Phobius"/>
    </source>
</evidence>
<evidence type="ECO:0000259" key="7">
    <source>
        <dbReference type="Pfam" id="PF01292"/>
    </source>
</evidence>
<name>A0A1W9KSX8_9BURK</name>